<dbReference type="Proteomes" id="UP000236655">
    <property type="component" value="Chromosome"/>
</dbReference>
<dbReference type="PROSITE" id="PS50931">
    <property type="entry name" value="HTH_LYSR"/>
    <property type="match status" value="1"/>
</dbReference>
<dbReference type="GO" id="GO:0003700">
    <property type="term" value="F:DNA-binding transcription factor activity"/>
    <property type="evidence" value="ECO:0007669"/>
    <property type="project" value="InterPro"/>
</dbReference>
<dbReference type="InterPro" id="IPR036390">
    <property type="entry name" value="WH_DNA-bd_sf"/>
</dbReference>
<dbReference type="PANTHER" id="PTHR30419">
    <property type="entry name" value="HTH-TYPE TRANSCRIPTIONAL REGULATOR YBHD"/>
    <property type="match status" value="1"/>
</dbReference>
<dbReference type="Pfam" id="PF00126">
    <property type="entry name" value="HTH_1"/>
    <property type="match status" value="1"/>
</dbReference>
<organism evidence="2 3">
    <name type="scientific">Aquella oligotrophica</name>
    <dbReference type="NCBI Taxonomy" id="2067065"/>
    <lineage>
        <taxon>Bacteria</taxon>
        <taxon>Pseudomonadati</taxon>
        <taxon>Pseudomonadota</taxon>
        <taxon>Betaproteobacteria</taxon>
        <taxon>Neisseriales</taxon>
        <taxon>Neisseriaceae</taxon>
        <taxon>Aquella</taxon>
    </lineage>
</organism>
<dbReference type="GO" id="GO:0005829">
    <property type="term" value="C:cytosol"/>
    <property type="evidence" value="ECO:0007669"/>
    <property type="project" value="TreeGrafter"/>
</dbReference>
<sequence length="88" mass="9790">MYSEICFFVKIVQAGKIATAASTLGIAQSTISRKISSLEKKLNHALIRRGYGEISLTDYGMKLYNSFKGIEAEIEKQMEKSRLCNPGL</sequence>
<dbReference type="PRINTS" id="PR00039">
    <property type="entry name" value="HTHLYSR"/>
</dbReference>
<accession>A0A2I7N332</accession>
<dbReference type="KEGG" id="nba:CUN60_00610"/>
<dbReference type="EMBL" id="CP024847">
    <property type="protein sequence ID" value="AUR50861.1"/>
    <property type="molecule type" value="Genomic_DNA"/>
</dbReference>
<dbReference type="SUPFAM" id="SSF46785">
    <property type="entry name" value="Winged helix' DNA-binding domain"/>
    <property type="match status" value="1"/>
</dbReference>
<feature type="domain" description="HTH lysR-type" evidence="1">
    <location>
        <begin position="8"/>
        <end position="57"/>
    </location>
</feature>
<gene>
    <name evidence="2" type="ORF">CUN60_00610</name>
</gene>
<dbReference type="InterPro" id="IPR000847">
    <property type="entry name" value="LysR_HTH_N"/>
</dbReference>
<name>A0A2I7N332_9NEIS</name>
<dbReference type="AlphaFoldDB" id="A0A2I7N332"/>
<dbReference type="InterPro" id="IPR050950">
    <property type="entry name" value="HTH-type_LysR_regulators"/>
</dbReference>
<reference evidence="3" key="1">
    <citation type="submission" date="2017-11" db="EMBL/GenBank/DDBJ databases">
        <authorList>
            <person name="Chan K.G."/>
            <person name="Lee L.S."/>
        </authorList>
    </citation>
    <scope>NUCLEOTIDE SEQUENCE [LARGE SCALE GENOMIC DNA]</scope>
    <source>
        <strain evidence="3">DSM 100970</strain>
    </source>
</reference>
<dbReference type="Gene3D" id="1.10.10.10">
    <property type="entry name" value="Winged helix-like DNA-binding domain superfamily/Winged helix DNA-binding domain"/>
    <property type="match status" value="1"/>
</dbReference>
<evidence type="ECO:0000313" key="2">
    <source>
        <dbReference type="EMBL" id="AUR50861.1"/>
    </source>
</evidence>
<dbReference type="PANTHER" id="PTHR30419:SF8">
    <property type="entry name" value="NITROGEN ASSIMILATION TRANSCRIPTIONAL ACTIVATOR-RELATED"/>
    <property type="match status" value="1"/>
</dbReference>
<dbReference type="InterPro" id="IPR036388">
    <property type="entry name" value="WH-like_DNA-bd_sf"/>
</dbReference>
<evidence type="ECO:0000259" key="1">
    <source>
        <dbReference type="PROSITE" id="PS50931"/>
    </source>
</evidence>
<proteinExistence type="predicted"/>
<protein>
    <recommendedName>
        <fullName evidence="1">HTH lysR-type domain-containing protein</fullName>
    </recommendedName>
</protein>
<keyword evidence="3" id="KW-1185">Reference proteome</keyword>
<evidence type="ECO:0000313" key="3">
    <source>
        <dbReference type="Proteomes" id="UP000236655"/>
    </source>
</evidence>
<dbReference type="OrthoDB" id="9785974at2"/>
<dbReference type="RefSeq" id="WP_102950161.1">
    <property type="nucleotide sequence ID" value="NZ_CP024847.1"/>
</dbReference>